<evidence type="ECO:0000313" key="1">
    <source>
        <dbReference type="EMBL" id="OYR18308.1"/>
    </source>
</evidence>
<dbReference type="EMBL" id="NNRK01000015">
    <property type="protein sequence ID" value="OYR18308.1"/>
    <property type="molecule type" value="Genomic_DNA"/>
</dbReference>
<reference evidence="1 2" key="1">
    <citation type="submission" date="2017-07" db="EMBL/GenBank/DDBJ databases">
        <title>Phylogenetic study on the rhizospheric bacterium Ochrobactrum sp. A44.</title>
        <authorList>
            <person name="Krzyzanowska D.M."/>
            <person name="Ossowicki A."/>
            <person name="Rajewska M."/>
            <person name="Maciag T."/>
            <person name="Kaczynski Z."/>
            <person name="Czerwicka M."/>
            <person name="Jafra S."/>
        </authorList>
    </citation>
    <scope>NUCLEOTIDE SEQUENCE [LARGE SCALE GENOMIC DNA]</scope>
    <source>
        <strain evidence="1 2">PR17</strain>
    </source>
</reference>
<sequence>MDNGKAKLELVQLCFARLIIVGKNLEHVSQKWGWNSN</sequence>
<dbReference type="Proteomes" id="UP000216345">
    <property type="component" value="Unassembled WGS sequence"/>
</dbReference>
<proteinExistence type="predicted"/>
<dbReference type="AlphaFoldDB" id="A0A256FU79"/>
<name>A0A256FU79_9HYPH</name>
<keyword evidence="2" id="KW-1185">Reference proteome</keyword>
<protein>
    <submittedName>
        <fullName evidence="1">Uncharacterized protein</fullName>
    </submittedName>
</protein>
<gene>
    <name evidence="1" type="ORF">CEV32_3380</name>
</gene>
<organism evidence="1 2">
    <name type="scientific">Brucella rhizosphaerae</name>
    <dbReference type="NCBI Taxonomy" id="571254"/>
    <lineage>
        <taxon>Bacteria</taxon>
        <taxon>Pseudomonadati</taxon>
        <taxon>Pseudomonadota</taxon>
        <taxon>Alphaproteobacteria</taxon>
        <taxon>Hyphomicrobiales</taxon>
        <taxon>Brucellaceae</taxon>
        <taxon>Brucella/Ochrobactrum group</taxon>
        <taxon>Brucella</taxon>
    </lineage>
</organism>
<accession>A0A256FU79</accession>
<evidence type="ECO:0000313" key="2">
    <source>
        <dbReference type="Proteomes" id="UP000216345"/>
    </source>
</evidence>
<comment type="caution">
    <text evidence="1">The sequence shown here is derived from an EMBL/GenBank/DDBJ whole genome shotgun (WGS) entry which is preliminary data.</text>
</comment>